<dbReference type="SUPFAM" id="SSF51556">
    <property type="entry name" value="Metallo-dependent hydrolases"/>
    <property type="match status" value="1"/>
</dbReference>
<keyword evidence="4 12" id="KW-0479">Metal-binding</keyword>
<sequence>MNRQEEKTKVIYNGKIVTEHEGVIESGTIAWKGERIEYIGPTQAYSGHRIAHGTPQESIDAQGGWVLPGFIDVHVHGGNGHDFMEAAPEAYDVITRYHAQHGTTGMLATTVTAPRDALTRVIRAADAYRRADPAYAELLGVHLEGPFISSSWSGAQDPRHIVPPQQDWLEDWVGEYPDIIRMLTLAPELDGAMALIAWLSERGIVAACGHTDADYDCIREAVGQGLRHAVHTFNAMKGLHHREPGTVGAVLSDDRISAEIIADGYHVHPACIRMLSKLKGADQLILITDAIPAAGLSDGEYNIAGLDVIVKDSVSRLKDGGNLAGCTLTMIEAFRFMVREAGLGVEQVSRCASGNPARLLGVEERMGSLSTGKLANILLVTPELELKRVWVHGRPVWEEEDCTKG</sequence>
<reference evidence="14" key="1">
    <citation type="journal article" date="2014" name="Int. J. Syst. Evol. Microbiol.">
        <title>Complete genome sequence of Corynebacterium casei LMG S-19264T (=DSM 44701T), isolated from a smear-ripened cheese.</title>
        <authorList>
            <consortium name="US DOE Joint Genome Institute (JGI-PGF)"/>
            <person name="Walter F."/>
            <person name="Albersmeier A."/>
            <person name="Kalinowski J."/>
            <person name="Ruckert C."/>
        </authorList>
    </citation>
    <scope>NUCLEOTIDE SEQUENCE</scope>
    <source>
        <strain evidence="14">CGMCC 1.15178</strain>
    </source>
</reference>
<dbReference type="GO" id="GO:0046872">
    <property type="term" value="F:metal ion binding"/>
    <property type="evidence" value="ECO:0007669"/>
    <property type="project" value="UniProtKB-KW"/>
</dbReference>
<evidence type="ECO:0000256" key="9">
    <source>
        <dbReference type="PIRNR" id="PIRNR038994"/>
    </source>
</evidence>
<dbReference type="PIRSF" id="PIRSF038994">
    <property type="entry name" value="NagA"/>
    <property type="match status" value="1"/>
</dbReference>
<organism evidence="14 15">
    <name type="scientific">Paenibacillus nasutitermitis</name>
    <dbReference type="NCBI Taxonomy" id="1652958"/>
    <lineage>
        <taxon>Bacteria</taxon>
        <taxon>Bacillati</taxon>
        <taxon>Bacillota</taxon>
        <taxon>Bacilli</taxon>
        <taxon>Bacillales</taxon>
        <taxon>Paenibacillaceae</taxon>
        <taxon>Paenibacillus</taxon>
    </lineage>
</organism>
<feature type="binding site" evidence="11">
    <location>
        <position position="266"/>
    </location>
    <ligand>
        <name>substrate</name>
    </ligand>
</feature>
<dbReference type="RefSeq" id="WP_188988631.1">
    <property type="nucleotide sequence ID" value="NZ_BMHP01000001.1"/>
</dbReference>
<reference evidence="14" key="2">
    <citation type="submission" date="2020-09" db="EMBL/GenBank/DDBJ databases">
        <authorList>
            <person name="Sun Q."/>
            <person name="Zhou Y."/>
        </authorList>
    </citation>
    <scope>NUCLEOTIDE SEQUENCE</scope>
    <source>
        <strain evidence="14">CGMCC 1.15178</strain>
    </source>
</reference>
<feature type="binding site" evidence="11">
    <location>
        <begin position="323"/>
        <end position="325"/>
    </location>
    <ligand>
        <name>substrate</name>
    </ligand>
</feature>
<keyword evidence="5 9" id="KW-0378">Hydrolase</keyword>
<evidence type="ECO:0000256" key="5">
    <source>
        <dbReference type="ARBA" id="ARBA00022801"/>
    </source>
</evidence>
<feature type="binding site" evidence="12">
    <location>
        <position position="144"/>
    </location>
    <ligand>
        <name>Zn(2+)</name>
        <dbReference type="ChEBI" id="CHEBI:29105"/>
    </ligand>
</feature>
<evidence type="ECO:0000256" key="2">
    <source>
        <dbReference type="ARBA" id="ARBA00011899"/>
    </source>
</evidence>
<dbReference type="Gene3D" id="3.20.20.140">
    <property type="entry name" value="Metal-dependent hydrolases"/>
    <property type="match status" value="1"/>
</dbReference>
<evidence type="ECO:0000256" key="8">
    <source>
        <dbReference type="ARBA" id="ARBA00060590"/>
    </source>
</evidence>
<dbReference type="Gene3D" id="2.30.40.10">
    <property type="entry name" value="Urease, subunit C, domain 1"/>
    <property type="match status" value="1"/>
</dbReference>
<dbReference type="InterPro" id="IPR011059">
    <property type="entry name" value="Metal-dep_hydrolase_composite"/>
</dbReference>
<comment type="similarity">
    <text evidence="1 9">Belongs to the metallo-dependent hydrolases superfamily. NagA family.</text>
</comment>
<dbReference type="NCBIfam" id="TIGR00221">
    <property type="entry name" value="nagA"/>
    <property type="match status" value="1"/>
</dbReference>
<feature type="binding site" evidence="11">
    <location>
        <begin position="234"/>
        <end position="235"/>
    </location>
    <ligand>
        <name>substrate</name>
    </ligand>
</feature>
<evidence type="ECO:0000313" key="14">
    <source>
        <dbReference type="EMBL" id="GGD49724.1"/>
    </source>
</evidence>
<comment type="cofactor">
    <cofactor evidence="12">
        <name>a divalent metal cation</name>
        <dbReference type="ChEBI" id="CHEBI:60240"/>
    </cofactor>
    <text evidence="12">Binds 1 divalent metal cation per subunit.</text>
</comment>
<dbReference type="InterPro" id="IPR006680">
    <property type="entry name" value="Amidohydro-rel"/>
</dbReference>
<evidence type="ECO:0000256" key="4">
    <source>
        <dbReference type="ARBA" id="ARBA00022723"/>
    </source>
</evidence>
<protein>
    <recommendedName>
        <fullName evidence="3">N-acetylglucosamine-6-phosphate deacetylase</fullName>
        <ecNumber evidence="2">3.5.1.25</ecNumber>
    </recommendedName>
</protein>
<feature type="binding site" evidence="12">
    <location>
        <position position="210"/>
    </location>
    <ligand>
        <name>Zn(2+)</name>
        <dbReference type="ChEBI" id="CHEBI:29105"/>
    </ligand>
</feature>
<keyword evidence="6 9" id="KW-0119">Carbohydrate metabolism</keyword>
<evidence type="ECO:0000256" key="3">
    <source>
        <dbReference type="ARBA" id="ARBA00018029"/>
    </source>
</evidence>
<dbReference type="InterPro" id="IPR032466">
    <property type="entry name" value="Metal_Hydrolase"/>
</dbReference>
<name>A0A917DLV8_9BACL</name>
<comment type="pathway">
    <text evidence="8">Amino-sugar metabolism; N-acetylneuraminate degradation; D-fructose 6-phosphate from N-acetylneuraminate: step 4/5.</text>
</comment>
<evidence type="ECO:0000256" key="6">
    <source>
        <dbReference type="ARBA" id="ARBA00023277"/>
    </source>
</evidence>
<evidence type="ECO:0000256" key="12">
    <source>
        <dbReference type="PIRSR" id="PIRSR038994-3"/>
    </source>
</evidence>
<dbReference type="EC" id="3.5.1.25" evidence="2"/>
<evidence type="ECO:0000256" key="10">
    <source>
        <dbReference type="PIRSR" id="PIRSR038994-1"/>
    </source>
</evidence>
<dbReference type="PANTHER" id="PTHR11113">
    <property type="entry name" value="N-ACETYLGLUCOSAMINE-6-PHOSPHATE DEACETYLASE"/>
    <property type="match status" value="1"/>
</dbReference>
<evidence type="ECO:0000256" key="7">
    <source>
        <dbReference type="ARBA" id="ARBA00047647"/>
    </source>
</evidence>
<feature type="binding site" evidence="11">
    <location>
        <position position="155"/>
    </location>
    <ligand>
        <name>substrate</name>
    </ligand>
</feature>
<dbReference type="GO" id="GO:0008448">
    <property type="term" value="F:N-acetylglucosamine-6-phosphate deacetylase activity"/>
    <property type="evidence" value="ECO:0007669"/>
    <property type="project" value="UniProtKB-EC"/>
</dbReference>
<feature type="active site" description="Proton donor/acceptor" evidence="10">
    <location>
        <position position="289"/>
    </location>
</feature>
<dbReference type="PANTHER" id="PTHR11113:SF14">
    <property type="entry name" value="N-ACETYLGLUCOSAMINE-6-PHOSPHATE DEACETYLASE"/>
    <property type="match status" value="1"/>
</dbReference>
<evidence type="ECO:0000256" key="11">
    <source>
        <dbReference type="PIRSR" id="PIRSR038994-2"/>
    </source>
</evidence>
<comment type="catalytic activity">
    <reaction evidence="7">
        <text>N-acetyl-D-glucosamine 6-phosphate + H2O = D-glucosamine 6-phosphate + acetate</text>
        <dbReference type="Rhea" id="RHEA:22936"/>
        <dbReference type="ChEBI" id="CHEBI:15377"/>
        <dbReference type="ChEBI" id="CHEBI:30089"/>
        <dbReference type="ChEBI" id="CHEBI:57513"/>
        <dbReference type="ChEBI" id="CHEBI:58725"/>
        <dbReference type="EC" id="3.5.1.25"/>
    </reaction>
</comment>
<dbReference type="Pfam" id="PF01979">
    <property type="entry name" value="Amidohydro_1"/>
    <property type="match status" value="1"/>
</dbReference>
<evidence type="ECO:0000259" key="13">
    <source>
        <dbReference type="Pfam" id="PF01979"/>
    </source>
</evidence>
<dbReference type="AlphaFoldDB" id="A0A917DLV8"/>
<dbReference type="SUPFAM" id="SSF51338">
    <property type="entry name" value="Composite domain of metallo-dependent hydrolases"/>
    <property type="match status" value="1"/>
</dbReference>
<proteinExistence type="inferred from homology"/>
<dbReference type="CDD" id="cd00854">
    <property type="entry name" value="NagA"/>
    <property type="match status" value="1"/>
</dbReference>
<dbReference type="Proteomes" id="UP000612456">
    <property type="component" value="Unassembled WGS sequence"/>
</dbReference>
<feature type="binding site" evidence="12">
    <location>
        <position position="231"/>
    </location>
    <ligand>
        <name>Zn(2+)</name>
        <dbReference type="ChEBI" id="CHEBI:29105"/>
    </ligand>
</feature>
<accession>A0A917DLV8</accession>
<evidence type="ECO:0000256" key="1">
    <source>
        <dbReference type="ARBA" id="ARBA00010716"/>
    </source>
</evidence>
<comment type="caution">
    <text evidence="14">The sequence shown here is derived from an EMBL/GenBank/DDBJ whole genome shotgun (WGS) entry which is preliminary data.</text>
</comment>
<dbReference type="FunFam" id="3.20.20.140:FF:000004">
    <property type="entry name" value="N-acetylglucosamine-6-phosphate deacetylase"/>
    <property type="match status" value="1"/>
</dbReference>
<dbReference type="GO" id="GO:0006046">
    <property type="term" value="P:N-acetylglucosamine catabolic process"/>
    <property type="evidence" value="ECO:0007669"/>
    <property type="project" value="TreeGrafter"/>
</dbReference>
<feature type="domain" description="Amidohydrolase-related" evidence="13">
    <location>
        <begin position="65"/>
        <end position="396"/>
    </location>
</feature>
<gene>
    <name evidence="14" type="ORF">GCM10010911_04070</name>
</gene>
<dbReference type="EMBL" id="BMHP01000001">
    <property type="protein sequence ID" value="GGD49724.1"/>
    <property type="molecule type" value="Genomic_DNA"/>
</dbReference>
<dbReference type="InterPro" id="IPR003764">
    <property type="entry name" value="GlcNAc_6-P_deAcase"/>
</dbReference>
<evidence type="ECO:0000313" key="15">
    <source>
        <dbReference type="Proteomes" id="UP000612456"/>
    </source>
</evidence>
<keyword evidence="15" id="KW-1185">Reference proteome</keyword>
<feature type="binding site" evidence="11">
    <location>
        <position position="242"/>
    </location>
    <ligand>
        <name>substrate</name>
    </ligand>
</feature>